<keyword evidence="11" id="KW-0443">Lipid metabolism</keyword>
<keyword evidence="8" id="KW-0319">Glycerol metabolism</keyword>
<comment type="caution">
    <text evidence="14">Lacks conserved residue(s) required for the propagation of feature annotation.</text>
</comment>
<keyword evidence="10 14" id="KW-1133">Transmembrane helix</keyword>
<evidence type="ECO:0000256" key="10">
    <source>
        <dbReference type="ARBA" id="ARBA00022989"/>
    </source>
</evidence>
<dbReference type="AlphaFoldDB" id="A0A0M0JJH8"/>
<dbReference type="GO" id="GO:0004144">
    <property type="term" value="F:diacylglycerol O-acyltransferase activity"/>
    <property type="evidence" value="ECO:0007669"/>
    <property type="project" value="TreeGrafter"/>
</dbReference>
<dbReference type="OrthoDB" id="264532at2759"/>
<evidence type="ECO:0000313" key="15">
    <source>
        <dbReference type="EMBL" id="KOO26756.1"/>
    </source>
</evidence>
<evidence type="ECO:0000256" key="11">
    <source>
        <dbReference type="ARBA" id="ARBA00023098"/>
    </source>
</evidence>
<comment type="pathway">
    <text evidence="3">Lipid metabolism.</text>
</comment>
<evidence type="ECO:0000256" key="12">
    <source>
        <dbReference type="ARBA" id="ARBA00023136"/>
    </source>
</evidence>
<comment type="caution">
    <text evidence="15">The sequence shown here is derived from an EMBL/GenBank/DDBJ whole genome shotgun (WGS) entry which is preliminary data.</text>
</comment>
<comment type="pathway">
    <text evidence="2">Glycerolipid metabolism; triacylglycerol biosynthesis.</text>
</comment>
<keyword evidence="6 14" id="KW-0808">Transferase</keyword>
<dbReference type="EMBL" id="JWZX01002807">
    <property type="protein sequence ID" value="KOO26756.1"/>
    <property type="molecule type" value="Genomic_DNA"/>
</dbReference>
<proteinExistence type="inferred from homology"/>
<feature type="transmembrane region" description="Helical" evidence="14">
    <location>
        <begin position="31"/>
        <end position="55"/>
    </location>
</feature>
<dbReference type="GO" id="GO:0006071">
    <property type="term" value="P:glycerol metabolic process"/>
    <property type="evidence" value="ECO:0007669"/>
    <property type="project" value="UniProtKB-KW"/>
</dbReference>
<dbReference type="PANTHER" id="PTHR12317">
    <property type="entry name" value="DIACYLGLYCEROL O-ACYLTRANSFERASE"/>
    <property type="match status" value="1"/>
</dbReference>
<gene>
    <name evidence="15" type="ORF">Ctob_008970</name>
</gene>
<accession>A0A0M0JJH8</accession>
<dbReference type="Proteomes" id="UP000037460">
    <property type="component" value="Unassembled WGS sequence"/>
</dbReference>
<organism evidence="15 16">
    <name type="scientific">Chrysochromulina tobinii</name>
    <dbReference type="NCBI Taxonomy" id="1460289"/>
    <lineage>
        <taxon>Eukaryota</taxon>
        <taxon>Haptista</taxon>
        <taxon>Haptophyta</taxon>
        <taxon>Prymnesiophyceae</taxon>
        <taxon>Prymnesiales</taxon>
        <taxon>Chrysochromulinaceae</taxon>
        <taxon>Chrysochromulina</taxon>
    </lineage>
</organism>
<comment type="similarity">
    <text evidence="4 14">Belongs to the diacylglycerol acyltransferase family.</text>
</comment>
<evidence type="ECO:0000256" key="3">
    <source>
        <dbReference type="ARBA" id="ARBA00005189"/>
    </source>
</evidence>
<evidence type="ECO:0000256" key="2">
    <source>
        <dbReference type="ARBA" id="ARBA00004771"/>
    </source>
</evidence>
<dbReference type="GO" id="GO:0019432">
    <property type="term" value="P:triglyceride biosynthetic process"/>
    <property type="evidence" value="ECO:0007669"/>
    <property type="project" value="TreeGrafter"/>
</dbReference>
<reference evidence="16" key="1">
    <citation type="journal article" date="2015" name="PLoS Genet.">
        <title>Genome Sequence and Transcriptome Analyses of Chrysochromulina tobin: Metabolic Tools for Enhanced Algal Fitness in the Prominent Order Prymnesiales (Haptophyceae).</title>
        <authorList>
            <person name="Hovde B.T."/>
            <person name="Deodato C.R."/>
            <person name="Hunsperger H.M."/>
            <person name="Ryken S.A."/>
            <person name="Yost W."/>
            <person name="Jha R.K."/>
            <person name="Patterson J."/>
            <person name="Monnat R.J. Jr."/>
            <person name="Barlow S.B."/>
            <person name="Starkenburg S.R."/>
            <person name="Cattolico R.A."/>
        </authorList>
    </citation>
    <scope>NUCLEOTIDE SEQUENCE</scope>
    <source>
        <strain evidence="16">CCMP291</strain>
    </source>
</reference>
<keyword evidence="5" id="KW-0444">Lipid biosynthesis</keyword>
<keyword evidence="16" id="KW-1185">Reference proteome</keyword>
<evidence type="ECO:0000256" key="8">
    <source>
        <dbReference type="ARBA" id="ARBA00022798"/>
    </source>
</evidence>
<dbReference type="GO" id="GO:0005789">
    <property type="term" value="C:endoplasmic reticulum membrane"/>
    <property type="evidence" value="ECO:0007669"/>
    <property type="project" value="UniProtKB-SubCell"/>
</dbReference>
<evidence type="ECO:0000256" key="1">
    <source>
        <dbReference type="ARBA" id="ARBA00004477"/>
    </source>
</evidence>
<dbReference type="InterPro" id="IPR007130">
    <property type="entry name" value="DAGAT"/>
</dbReference>
<keyword evidence="13 15" id="KW-0012">Acyltransferase</keyword>
<dbReference type="Pfam" id="PF03982">
    <property type="entry name" value="DAGAT"/>
    <property type="match status" value="1"/>
</dbReference>
<dbReference type="PANTHER" id="PTHR12317:SF0">
    <property type="entry name" value="ACYLTRANSFERASE"/>
    <property type="match status" value="1"/>
</dbReference>
<protein>
    <recommendedName>
        <fullName evidence="14">Acyltransferase</fullName>
        <ecNumber evidence="14">2.3.1.-</ecNumber>
    </recommendedName>
</protein>
<evidence type="ECO:0000256" key="14">
    <source>
        <dbReference type="RuleBase" id="RU367023"/>
    </source>
</evidence>
<sequence length="330" mass="37039">MLEPLHGNFWGGVAAHAFMIPLWTLSPIPAVMGVVLILMGGLYSIIGAAFLVALTSLNTITFAYRPWFVKVFYDLDMTRYYRRCELRGALGSMRKESTLFMFHPHGILATGFVVNGCWSKPFNELTSEKDLNTPKHTGTVFLIAQSLREWSALFKVLCDCSGRLESATKKNITMLMRARRNLAIIPGGFEDATLHEYGKERTCMKPRKGLIKYALQNGYALTPIYSFGESGTYRTFTGLLSFRLQLNQWGIPGVLFWGEPLVPTFPRIDSQVLTYVGEPLQLPTIDLPTDEQVNEWHSKYVSALLALFSKHKDEAVAAGACLPDAQLEIW</sequence>
<evidence type="ECO:0000256" key="13">
    <source>
        <dbReference type="ARBA" id="ARBA00023315"/>
    </source>
</evidence>
<evidence type="ECO:0000313" key="16">
    <source>
        <dbReference type="Proteomes" id="UP000037460"/>
    </source>
</evidence>
<keyword evidence="9 14" id="KW-0256">Endoplasmic reticulum</keyword>
<evidence type="ECO:0000256" key="4">
    <source>
        <dbReference type="ARBA" id="ARBA00005420"/>
    </source>
</evidence>
<evidence type="ECO:0000256" key="5">
    <source>
        <dbReference type="ARBA" id="ARBA00022516"/>
    </source>
</evidence>
<evidence type="ECO:0000256" key="7">
    <source>
        <dbReference type="ARBA" id="ARBA00022692"/>
    </source>
</evidence>
<evidence type="ECO:0000256" key="9">
    <source>
        <dbReference type="ARBA" id="ARBA00022824"/>
    </source>
</evidence>
<keyword evidence="7 14" id="KW-0812">Transmembrane</keyword>
<dbReference type="EC" id="2.3.1.-" evidence="14"/>
<evidence type="ECO:0000256" key="6">
    <source>
        <dbReference type="ARBA" id="ARBA00022679"/>
    </source>
</evidence>
<comment type="subcellular location">
    <subcellularLocation>
        <location evidence="1 14">Endoplasmic reticulum membrane</location>
        <topology evidence="1 14">Multi-pass membrane protein</topology>
    </subcellularLocation>
</comment>
<name>A0A0M0JJH8_9EUKA</name>
<keyword evidence="12 14" id="KW-0472">Membrane</keyword>